<name>A0A0E9SEG7_ANGAN</name>
<sequence>MHRSLDHFASAATSKILLSRYFNCNVDFTPVAKLIENY</sequence>
<protein>
    <submittedName>
        <fullName evidence="1">Uncharacterized protein</fullName>
    </submittedName>
</protein>
<evidence type="ECO:0000313" key="1">
    <source>
        <dbReference type="EMBL" id="JAH39085.1"/>
    </source>
</evidence>
<reference evidence="1" key="1">
    <citation type="submission" date="2014-11" db="EMBL/GenBank/DDBJ databases">
        <authorList>
            <person name="Amaro Gonzalez C."/>
        </authorList>
    </citation>
    <scope>NUCLEOTIDE SEQUENCE</scope>
</reference>
<accession>A0A0E9SEG7</accession>
<reference evidence="1" key="2">
    <citation type="journal article" date="2015" name="Fish Shellfish Immunol.">
        <title>Early steps in the European eel (Anguilla anguilla)-Vibrio vulnificus interaction in the gills: Role of the RtxA13 toxin.</title>
        <authorList>
            <person name="Callol A."/>
            <person name="Pajuelo D."/>
            <person name="Ebbesson L."/>
            <person name="Teles M."/>
            <person name="MacKenzie S."/>
            <person name="Amaro C."/>
        </authorList>
    </citation>
    <scope>NUCLEOTIDE SEQUENCE</scope>
</reference>
<dbReference type="AlphaFoldDB" id="A0A0E9SEG7"/>
<proteinExistence type="predicted"/>
<organism evidence="1">
    <name type="scientific">Anguilla anguilla</name>
    <name type="common">European freshwater eel</name>
    <name type="synonym">Muraena anguilla</name>
    <dbReference type="NCBI Taxonomy" id="7936"/>
    <lineage>
        <taxon>Eukaryota</taxon>
        <taxon>Metazoa</taxon>
        <taxon>Chordata</taxon>
        <taxon>Craniata</taxon>
        <taxon>Vertebrata</taxon>
        <taxon>Euteleostomi</taxon>
        <taxon>Actinopterygii</taxon>
        <taxon>Neopterygii</taxon>
        <taxon>Teleostei</taxon>
        <taxon>Anguilliformes</taxon>
        <taxon>Anguillidae</taxon>
        <taxon>Anguilla</taxon>
    </lineage>
</organism>
<dbReference type="EMBL" id="GBXM01069492">
    <property type="protein sequence ID" value="JAH39085.1"/>
    <property type="molecule type" value="Transcribed_RNA"/>
</dbReference>